<dbReference type="EMBL" id="AP018316">
    <property type="protein sequence ID" value="BAZ84123.1"/>
    <property type="molecule type" value="Genomic_DNA"/>
</dbReference>
<sequence length="47" mass="5342">MNTSFSLPLRSLSMCIGQYAVFQETSRQEVVRLQAGAEDTLHAWKKI</sequence>
<dbReference type="GO" id="GO:0004812">
    <property type="term" value="F:aminoacyl-tRNA ligase activity"/>
    <property type="evidence" value="ECO:0007669"/>
    <property type="project" value="UniProtKB-KW"/>
</dbReference>
<keyword evidence="1" id="KW-0030">Aminoacyl-tRNA synthetase</keyword>
<dbReference type="AlphaFoldDB" id="A0A1Z4UY57"/>
<dbReference type="KEGG" id="dcm:NIES806_03060"/>
<protein>
    <submittedName>
        <fullName evidence="1">Arginyl-tRNA synthetase</fullName>
    </submittedName>
</protein>
<keyword evidence="1" id="KW-0436">Ligase</keyword>
<organism evidence="1 2">
    <name type="scientific">Dolichospermum compactum NIES-806</name>
    <dbReference type="NCBI Taxonomy" id="1973481"/>
    <lineage>
        <taxon>Bacteria</taxon>
        <taxon>Bacillati</taxon>
        <taxon>Cyanobacteriota</taxon>
        <taxon>Cyanophyceae</taxon>
        <taxon>Nostocales</taxon>
        <taxon>Aphanizomenonaceae</taxon>
        <taxon>Dolichospermum</taxon>
        <taxon>Dolichospermum compactum</taxon>
    </lineage>
</organism>
<reference evidence="1 2" key="1">
    <citation type="submission" date="2017-06" db="EMBL/GenBank/DDBJ databases">
        <title>Genome sequencing of cyanobaciteial culture collection at National Institute for Environmental Studies (NIES).</title>
        <authorList>
            <person name="Hirose Y."/>
            <person name="Shimura Y."/>
            <person name="Fujisawa T."/>
            <person name="Nakamura Y."/>
            <person name="Kawachi M."/>
        </authorList>
    </citation>
    <scope>NUCLEOTIDE SEQUENCE [LARGE SCALE GENOMIC DNA]</scope>
    <source>
        <strain evidence="1 2">NIES-806</strain>
    </source>
</reference>
<name>A0A1Z4UY57_9CYAN</name>
<accession>A0A1Z4UY57</accession>
<gene>
    <name evidence="1" type="ORF">NIES806_03060</name>
</gene>
<evidence type="ECO:0000313" key="2">
    <source>
        <dbReference type="Proteomes" id="UP000218702"/>
    </source>
</evidence>
<evidence type="ECO:0000313" key="1">
    <source>
        <dbReference type="EMBL" id="BAZ84123.1"/>
    </source>
</evidence>
<keyword evidence="2" id="KW-1185">Reference proteome</keyword>
<proteinExistence type="predicted"/>
<dbReference type="RefSeq" id="WP_157749893.1">
    <property type="nucleotide sequence ID" value="NZ_AP018316.1"/>
</dbReference>
<dbReference type="Proteomes" id="UP000218702">
    <property type="component" value="Chromosome"/>
</dbReference>